<feature type="binding site" evidence="10">
    <location>
        <begin position="318"/>
        <end position="321"/>
    </location>
    <ligand>
        <name>GMP</name>
        <dbReference type="ChEBI" id="CHEBI:58115"/>
    </ligand>
</feature>
<feature type="binding site" evidence="11">
    <location>
        <position position="179"/>
    </location>
    <ligand>
        <name>Mn(2+)</name>
        <dbReference type="ChEBI" id="CHEBI:29035"/>
        <label>2</label>
    </ligand>
</feature>
<organism evidence="12 13">
    <name type="scientific">Megalodesulfovibrio gigas (strain ATCC 19364 / DSM 1382 / NCIMB 9332 / VKM B-1759)</name>
    <name type="common">Desulfovibrio gigas</name>
    <dbReference type="NCBI Taxonomy" id="1121448"/>
    <lineage>
        <taxon>Bacteria</taxon>
        <taxon>Pseudomonadati</taxon>
        <taxon>Thermodesulfobacteriota</taxon>
        <taxon>Desulfovibrionia</taxon>
        <taxon>Desulfovibrionales</taxon>
        <taxon>Desulfovibrionaceae</taxon>
        <taxon>Megalodesulfovibrio</taxon>
    </lineage>
</organism>
<evidence type="ECO:0000256" key="4">
    <source>
        <dbReference type="ARBA" id="ARBA00022741"/>
    </source>
</evidence>
<evidence type="ECO:0000256" key="9">
    <source>
        <dbReference type="PIRSR" id="PIRSR601233-1"/>
    </source>
</evidence>
<keyword evidence="6 10" id="KW-0342">GTP-binding</keyword>
<gene>
    <name evidence="12" type="primary">rtcB</name>
    <name evidence="12" type="ORF">DGI_0981</name>
</gene>
<dbReference type="PANTHER" id="PTHR43749">
    <property type="entry name" value="RNA-SPLICING LIGASE RTCB"/>
    <property type="match status" value="1"/>
</dbReference>
<evidence type="ECO:0000256" key="2">
    <source>
        <dbReference type="ARBA" id="ARBA00022598"/>
    </source>
</evidence>
<keyword evidence="7 11" id="KW-0464">Manganese</keyword>
<dbReference type="SUPFAM" id="SSF103365">
    <property type="entry name" value="Hypothetical protein PH1602"/>
    <property type="match status" value="1"/>
</dbReference>
<dbReference type="GO" id="GO:0005525">
    <property type="term" value="F:GTP binding"/>
    <property type="evidence" value="ECO:0007669"/>
    <property type="project" value="UniProtKB-KW"/>
</dbReference>
<keyword evidence="4 10" id="KW-0547">Nucleotide-binding</keyword>
<comment type="catalytic activity">
    <reaction evidence="8">
        <text>a 3'-end 3'-phospho-ribonucleotide-RNA + a 5'-end dephospho-ribonucleoside-RNA + GTP = a ribonucleotidyl-ribonucleotide-RNA + GMP + diphosphate</text>
        <dbReference type="Rhea" id="RHEA:68076"/>
        <dbReference type="Rhea" id="RHEA-COMP:10463"/>
        <dbReference type="Rhea" id="RHEA-COMP:13936"/>
        <dbReference type="Rhea" id="RHEA-COMP:17355"/>
        <dbReference type="ChEBI" id="CHEBI:33019"/>
        <dbReference type="ChEBI" id="CHEBI:37565"/>
        <dbReference type="ChEBI" id="CHEBI:58115"/>
        <dbReference type="ChEBI" id="CHEBI:83062"/>
        <dbReference type="ChEBI" id="CHEBI:138284"/>
        <dbReference type="ChEBI" id="CHEBI:173118"/>
        <dbReference type="EC" id="6.5.1.8"/>
    </reaction>
</comment>
<dbReference type="PANTHER" id="PTHR43749:SF2">
    <property type="entry name" value="RNA-SPLICING LIGASE RTCB"/>
    <property type="match status" value="1"/>
</dbReference>
<evidence type="ECO:0000256" key="11">
    <source>
        <dbReference type="PIRSR" id="PIRSR601233-3"/>
    </source>
</evidence>
<feature type="binding site" evidence="11">
    <location>
        <position position="152"/>
    </location>
    <ligand>
        <name>Mn(2+)</name>
        <dbReference type="ChEBI" id="CHEBI:29035"/>
        <label>1</label>
    </ligand>
</feature>
<comment type="cofactor">
    <cofactor evidence="11">
        <name>Mn(2+)</name>
        <dbReference type="ChEBI" id="CHEBI:29035"/>
    </cofactor>
    <text evidence="11">Binds 2 manganese ions per subunit.</text>
</comment>
<dbReference type="HOGENOM" id="CLU_022279_1_0_7"/>
<evidence type="ECO:0000313" key="12">
    <source>
        <dbReference type="EMBL" id="AGW12860.1"/>
    </source>
</evidence>
<dbReference type="InterPro" id="IPR001233">
    <property type="entry name" value="RtcB"/>
</dbReference>
<dbReference type="InterPro" id="IPR036025">
    <property type="entry name" value="RtcB-like_sf"/>
</dbReference>
<dbReference type="eggNOG" id="COG1690">
    <property type="taxonomic scope" value="Bacteria"/>
</dbReference>
<dbReference type="GO" id="GO:0006396">
    <property type="term" value="P:RNA processing"/>
    <property type="evidence" value="ECO:0007669"/>
    <property type="project" value="InterPro"/>
</dbReference>
<evidence type="ECO:0000256" key="1">
    <source>
        <dbReference type="ARBA" id="ARBA00012726"/>
    </source>
</evidence>
<keyword evidence="2" id="KW-0436">Ligase</keyword>
<keyword evidence="13" id="KW-1185">Reference proteome</keyword>
<sequence>MRETPAPYAHFRCAESAEPHGDDAGAVDQMENALWLPMAIAGALMPDAHTGYGLPIGGVLAVDNAVIPYAVGMDIACRMRLSVLDFPLARMREKRESLLAALETQTRFGVGGSFRPPLEHPVLAEDWGFCRLLKEQRHKAAEQLGTSGSGNHFVEFGELHVLDTWGDLPAGRYSALLSHSGSRGVGGAVAQHYSRLARTLLPGLPNRLRHLAWFELGSAEGREYWAAMELMGRYSEANHQLIHRRIVGALGLEVLATVENHHNFAWVETVAGRPAVVHRKGATPAHLGRLGVIPGSMTAPGFVVRGKGNPASLCSAAHGAGRRMSRTEARKRANWHQMTRELEAHGVTLMGGGLDEAPCAYKDIHAVMAAQAELVDVVGRFSPMLVKMDTF</sequence>
<dbReference type="PATRIC" id="fig|1121448.10.peg.986"/>
<dbReference type="AlphaFoldDB" id="T2G8E5"/>
<reference evidence="13" key="2">
    <citation type="submission" date="2013-07" db="EMBL/GenBank/DDBJ databases">
        <authorList>
            <person name="Morais-Silva F.O."/>
            <person name="Rezende A.M."/>
            <person name="Pimentel C."/>
            <person name="Resende D.M."/>
            <person name="Santos C.I."/>
            <person name="Clemente C."/>
            <person name="de Oliveira L.M."/>
            <person name="da Silva S.M."/>
            <person name="Costa D.A."/>
            <person name="Varela-Raposo A."/>
            <person name="Horacio E.C.A."/>
            <person name="Matos M."/>
            <person name="Flores O."/>
            <person name="Ruiz J.C."/>
            <person name="Rodrigues-Pousada C."/>
        </authorList>
    </citation>
    <scope>NUCLEOTIDE SEQUENCE [LARGE SCALE GENOMIC DNA]</scope>
    <source>
        <strain evidence="13">ATCC 19364 / DSM 1382 / NCIMB 9332 / VKM B-1759</strain>
    </source>
</reference>
<protein>
    <recommendedName>
        <fullName evidence="1">3'-phosphate/5'-hydroxy nucleic acid ligase</fullName>
        <ecNumber evidence="1">6.5.1.8</ecNumber>
    </recommendedName>
</protein>
<dbReference type="InterPro" id="IPR052915">
    <property type="entry name" value="RtcB-like"/>
</dbReference>
<reference evidence="12 13" key="1">
    <citation type="journal article" date="2013" name="J. Bacteriol.">
        <title>Roles of HynAB and Ech, the only two hydrogenases found in the model sulfate reducer Desulfovibrio gigas.</title>
        <authorList>
            <person name="Morais-Silva F.O."/>
            <person name="Santos C.I."/>
            <person name="Rodrigues R."/>
            <person name="Pereira I.A."/>
            <person name="Rodrigues-Pousada C."/>
        </authorList>
    </citation>
    <scope>NUCLEOTIDE SEQUENCE [LARGE SCALE GENOMIC DNA]</scope>
    <source>
        <strain evidence="13">ATCC 19364 / DSM 1382 / NCIMB 9332 / VKM B-1759</strain>
    </source>
</reference>
<keyword evidence="3 11" id="KW-0479">Metal-binding</keyword>
<dbReference type="GO" id="GO:0030145">
    <property type="term" value="F:manganese ion binding"/>
    <property type="evidence" value="ECO:0007669"/>
    <property type="project" value="TreeGrafter"/>
</dbReference>
<feature type="binding site" evidence="11">
    <location>
        <position position="262"/>
    </location>
    <ligand>
        <name>Mn(2+)</name>
        <dbReference type="ChEBI" id="CHEBI:29035"/>
        <label>2</label>
    </ligand>
</feature>
<dbReference type="STRING" id="1121448.DGI_0981"/>
<feature type="binding site" evidence="10">
    <location>
        <begin position="151"/>
        <end position="155"/>
    </location>
    <ligand>
        <name>GMP</name>
        <dbReference type="ChEBI" id="CHEBI:58115"/>
    </ligand>
</feature>
<dbReference type="GO" id="GO:0170057">
    <property type="term" value="F:RNA ligase (GTP) activity"/>
    <property type="evidence" value="ECO:0007669"/>
    <property type="project" value="UniProtKB-EC"/>
</dbReference>
<dbReference type="GO" id="GO:0042245">
    <property type="term" value="P:RNA repair"/>
    <property type="evidence" value="ECO:0007669"/>
    <property type="project" value="UniProtKB-KW"/>
</dbReference>
<dbReference type="KEGG" id="dgg:DGI_0981"/>
<dbReference type="EMBL" id="CP006585">
    <property type="protein sequence ID" value="AGW12860.1"/>
    <property type="molecule type" value="Genomic_DNA"/>
</dbReference>
<evidence type="ECO:0000256" key="7">
    <source>
        <dbReference type="ARBA" id="ARBA00023211"/>
    </source>
</evidence>
<name>T2G8E5_MEGG1</name>
<keyword evidence="5" id="KW-0692">RNA repair</keyword>
<feature type="active site" description="GMP-histidine intermediate" evidence="9">
    <location>
        <position position="318"/>
    </location>
</feature>
<evidence type="ECO:0000256" key="5">
    <source>
        <dbReference type="ARBA" id="ARBA00022800"/>
    </source>
</evidence>
<evidence type="ECO:0000313" key="13">
    <source>
        <dbReference type="Proteomes" id="UP000016587"/>
    </source>
</evidence>
<feature type="binding site" evidence="10">
    <location>
        <begin position="262"/>
        <end position="263"/>
    </location>
    <ligand>
        <name>GMP</name>
        <dbReference type="ChEBI" id="CHEBI:58115"/>
    </ligand>
</feature>
<dbReference type="Proteomes" id="UP000016587">
    <property type="component" value="Chromosome"/>
</dbReference>
<feature type="binding site" evidence="10">
    <location>
        <begin position="294"/>
        <end position="297"/>
    </location>
    <ligand>
        <name>GMP</name>
        <dbReference type="ChEBI" id="CHEBI:58115"/>
    </ligand>
</feature>
<feature type="binding site" evidence="11">
    <location>
        <position position="74"/>
    </location>
    <ligand>
        <name>Mn(2+)</name>
        <dbReference type="ChEBI" id="CHEBI:29035"/>
        <label>1</label>
    </ligand>
</feature>
<dbReference type="GO" id="GO:0006281">
    <property type="term" value="P:DNA repair"/>
    <property type="evidence" value="ECO:0007669"/>
    <property type="project" value="TreeGrafter"/>
</dbReference>
<dbReference type="EC" id="6.5.1.8" evidence="1"/>
<dbReference type="Gene3D" id="3.90.1860.10">
    <property type="entry name" value="tRNA-splicing ligase RtcB"/>
    <property type="match status" value="1"/>
</dbReference>
<dbReference type="GO" id="GO:0003909">
    <property type="term" value="F:DNA ligase activity"/>
    <property type="evidence" value="ECO:0007669"/>
    <property type="project" value="TreeGrafter"/>
</dbReference>
<evidence type="ECO:0000256" key="10">
    <source>
        <dbReference type="PIRSR" id="PIRSR601233-2"/>
    </source>
</evidence>
<proteinExistence type="predicted"/>
<evidence type="ECO:0000256" key="3">
    <source>
        <dbReference type="ARBA" id="ARBA00022723"/>
    </source>
</evidence>
<evidence type="ECO:0000256" key="8">
    <source>
        <dbReference type="ARBA" id="ARBA00047746"/>
    </source>
</evidence>
<evidence type="ECO:0000256" key="6">
    <source>
        <dbReference type="ARBA" id="ARBA00023134"/>
    </source>
</evidence>
<accession>T2G8E5</accession>
<dbReference type="Pfam" id="PF01139">
    <property type="entry name" value="RtcB"/>
    <property type="match status" value="2"/>
</dbReference>